<dbReference type="NCBIfam" id="NF009487">
    <property type="entry name" value="PRK12849.1"/>
    <property type="match status" value="1"/>
</dbReference>
<comment type="subunit">
    <text evidence="7 9">Forms a cylinder of 14 subunits composed of two heptameric rings stacked back-to-back. Interacts with the co-chaperonin GroES.</text>
</comment>
<dbReference type="FunFam" id="3.50.7.10:FF:000001">
    <property type="entry name" value="60 kDa chaperonin"/>
    <property type="match status" value="1"/>
</dbReference>
<dbReference type="AlphaFoldDB" id="A0A9X2PBC3"/>
<feature type="coiled-coil region" evidence="10">
    <location>
        <begin position="339"/>
        <end position="366"/>
    </location>
</feature>
<comment type="subcellular location">
    <subcellularLocation>
        <location evidence="7">Cytoplasm</location>
    </subcellularLocation>
</comment>
<dbReference type="GO" id="GO:0016853">
    <property type="term" value="F:isomerase activity"/>
    <property type="evidence" value="ECO:0007669"/>
    <property type="project" value="UniProtKB-KW"/>
</dbReference>
<comment type="caution">
    <text evidence="7">Lacks conserved residue(s) required for the propagation of feature annotation.</text>
</comment>
<feature type="binding site" evidence="7">
    <location>
        <position position="51"/>
    </location>
    <ligand>
        <name>ATP</name>
        <dbReference type="ChEBI" id="CHEBI:30616"/>
    </ligand>
</feature>
<dbReference type="InterPro" id="IPR027409">
    <property type="entry name" value="GroEL-like_apical_dom_sf"/>
</dbReference>
<dbReference type="Gene3D" id="3.30.260.10">
    <property type="entry name" value="TCP-1-like chaperonin intermediate domain"/>
    <property type="match status" value="1"/>
</dbReference>
<feature type="binding site" evidence="7">
    <location>
        <position position="415"/>
    </location>
    <ligand>
        <name>ATP</name>
        <dbReference type="ChEBI" id="CHEBI:30616"/>
    </ligand>
</feature>
<protein>
    <recommendedName>
        <fullName evidence="7">Chaperonin GroEL</fullName>
        <ecNumber evidence="7">5.6.1.7</ecNumber>
    </recommendedName>
    <alternativeName>
        <fullName evidence="7">60 kDa chaperonin</fullName>
    </alternativeName>
    <alternativeName>
        <fullName evidence="7">Chaperonin-60</fullName>
        <shortName evidence="7">Cpn60</shortName>
    </alternativeName>
</protein>
<evidence type="ECO:0000313" key="11">
    <source>
        <dbReference type="EMBL" id="MCS0494269.1"/>
    </source>
</evidence>
<dbReference type="InterPro" id="IPR002423">
    <property type="entry name" value="Cpn60/GroEL/TCP-1"/>
</dbReference>
<dbReference type="Gene3D" id="1.10.560.10">
    <property type="entry name" value="GroEL-like equatorial domain"/>
    <property type="match status" value="1"/>
</dbReference>
<keyword evidence="2 7" id="KW-0963">Cytoplasm</keyword>
<dbReference type="PRINTS" id="PR00298">
    <property type="entry name" value="CHAPERONIN60"/>
</dbReference>
<evidence type="ECO:0000256" key="2">
    <source>
        <dbReference type="ARBA" id="ARBA00022490"/>
    </source>
</evidence>
<dbReference type="SUPFAM" id="SSF48592">
    <property type="entry name" value="GroEL equatorial domain-like"/>
    <property type="match status" value="1"/>
</dbReference>
<dbReference type="SUPFAM" id="SSF52029">
    <property type="entry name" value="GroEL apical domain-like"/>
    <property type="match status" value="1"/>
</dbReference>
<gene>
    <name evidence="7 11" type="primary">groL</name>
    <name evidence="7" type="synonym">groEL</name>
    <name evidence="11" type="ORF">NVS89_04110</name>
</gene>
<evidence type="ECO:0000256" key="4">
    <source>
        <dbReference type="ARBA" id="ARBA00022840"/>
    </source>
</evidence>
<dbReference type="Pfam" id="PF00118">
    <property type="entry name" value="Cpn60_TCP1"/>
    <property type="match status" value="1"/>
</dbReference>
<dbReference type="HAMAP" id="MF_00600">
    <property type="entry name" value="CH60"/>
    <property type="match status" value="1"/>
</dbReference>
<dbReference type="GO" id="GO:0005524">
    <property type="term" value="F:ATP binding"/>
    <property type="evidence" value="ECO:0007669"/>
    <property type="project" value="UniProtKB-UniRule"/>
</dbReference>
<dbReference type="Proteomes" id="UP001151088">
    <property type="component" value="Unassembled WGS sequence"/>
</dbReference>
<dbReference type="GO" id="GO:0140662">
    <property type="term" value="F:ATP-dependent protein folding chaperone"/>
    <property type="evidence" value="ECO:0007669"/>
    <property type="project" value="InterPro"/>
</dbReference>
<evidence type="ECO:0000256" key="6">
    <source>
        <dbReference type="ARBA" id="ARBA00023235"/>
    </source>
</evidence>
<dbReference type="FunFam" id="1.10.560.10:FF:000001">
    <property type="entry name" value="60 kDa chaperonin"/>
    <property type="match status" value="1"/>
</dbReference>
<dbReference type="GO" id="GO:0042026">
    <property type="term" value="P:protein refolding"/>
    <property type="evidence" value="ECO:0007669"/>
    <property type="project" value="UniProtKB-UniRule"/>
</dbReference>
<keyword evidence="12" id="KW-1185">Reference proteome</keyword>
<proteinExistence type="inferred from homology"/>
<dbReference type="NCBIfam" id="NF000592">
    <property type="entry name" value="PRK00013.1"/>
    <property type="match status" value="1"/>
</dbReference>
<dbReference type="EC" id="5.6.1.7" evidence="7"/>
<dbReference type="GO" id="GO:0051082">
    <property type="term" value="F:unfolded protein binding"/>
    <property type="evidence" value="ECO:0007669"/>
    <property type="project" value="UniProtKB-UniRule"/>
</dbReference>
<dbReference type="NCBIfam" id="TIGR02348">
    <property type="entry name" value="GroEL"/>
    <property type="match status" value="1"/>
</dbReference>
<comment type="function">
    <text evidence="7 9">Together with its co-chaperonin GroES, plays an essential role in assisting protein folding. The GroEL-GroES system forms a nano-cage that allows encapsulation of the non-native substrate proteins and provides a physical environment optimized to promote and accelerate protein folding.</text>
</comment>
<dbReference type="EMBL" id="JANTHZ010000001">
    <property type="protein sequence ID" value="MCS0494269.1"/>
    <property type="molecule type" value="Genomic_DNA"/>
</dbReference>
<dbReference type="PROSITE" id="PS00296">
    <property type="entry name" value="CHAPERONINS_CPN60"/>
    <property type="match status" value="1"/>
</dbReference>
<feature type="binding site" evidence="7">
    <location>
        <position position="496"/>
    </location>
    <ligand>
        <name>ATP</name>
        <dbReference type="ChEBI" id="CHEBI:30616"/>
    </ligand>
</feature>
<keyword evidence="5 7" id="KW-0143">Chaperone</keyword>
<evidence type="ECO:0000256" key="7">
    <source>
        <dbReference type="HAMAP-Rule" id="MF_00600"/>
    </source>
</evidence>
<dbReference type="InterPro" id="IPR027413">
    <property type="entry name" value="GROEL-like_equatorial_sf"/>
</dbReference>
<keyword evidence="10" id="KW-0175">Coiled coil</keyword>
<evidence type="ECO:0000256" key="1">
    <source>
        <dbReference type="ARBA" id="ARBA00006607"/>
    </source>
</evidence>
<dbReference type="InterPro" id="IPR018370">
    <property type="entry name" value="Chaperonin_Cpn60_CS"/>
</dbReference>
<feature type="binding site" evidence="7">
    <location>
        <begin position="30"/>
        <end position="33"/>
    </location>
    <ligand>
        <name>ATP</name>
        <dbReference type="ChEBI" id="CHEBI:30616"/>
    </ligand>
</feature>
<name>A0A9X2PBC3_9HYPH</name>
<dbReference type="InterPro" id="IPR001844">
    <property type="entry name" value="Cpn60/GroEL"/>
</dbReference>
<sequence length="545" mass="57372">MAAKDVKFSSDARDKMLRGVDILANAVKVTLGPKGRNVVIEKSFGAPRITKDGVTVAKEIELEDKFENMGAQMVREVASKTNDLAGDGTTTATVLAQAIVKEGAKAVAAGMNPMDLKRGIDLAVVEAINDIVKRAKKVKSTGEVAQVGTISANGDASIGEMIAGAMQKVGNEGVITVEEAKTAETELEVVEGMQFDRGYLSPYFTTNPDKMTVDLEDPYMLIFDKKLSGLQAILPVLEQVVQSGKPLLIIAEDVEGEALATLVVNKLRGGLKVAAVKAPGFGDRRKAMLEDIAILTGGQVISEELGIKLETVGLDMLGRAKKVLIEKEKTTIVDGAGKKKDIEGRVAQIKAQIEETTSDYDREKLQERLAKLAGGVAVIRVGGATEIEVKEKKDRVDDALNATRAAVEEGIVPGGGIALLRAKKAVEKLSSDNADIAAGIKIVLKALEAPIRQISENSGVEGSIVVGKVLESKDQNFGFNAQSEQFVDMIAAGIVDPAKVVRTALQDAASVSGLLITTEAMVAELPKPASSAPAMPGGGMGGMDF</sequence>
<dbReference type="Gene3D" id="3.50.7.10">
    <property type="entry name" value="GroEL"/>
    <property type="match status" value="1"/>
</dbReference>
<evidence type="ECO:0000256" key="9">
    <source>
        <dbReference type="RuleBase" id="RU000419"/>
    </source>
</evidence>
<comment type="similarity">
    <text evidence="1 7 8">Belongs to the chaperonin (HSP60) family.</text>
</comment>
<evidence type="ECO:0000256" key="8">
    <source>
        <dbReference type="RuleBase" id="RU000418"/>
    </source>
</evidence>
<dbReference type="NCBIfam" id="NF009489">
    <property type="entry name" value="PRK12851.1"/>
    <property type="match status" value="1"/>
</dbReference>
<dbReference type="RefSeq" id="WP_258731212.1">
    <property type="nucleotide sequence ID" value="NZ_JANTHZ010000001.1"/>
</dbReference>
<reference evidence="11" key="1">
    <citation type="submission" date="2022-08" db="EMBL/GenBank/DDBJ databases">
        <authorList>
            <person name="Li F."/>
        </authorList>
    </citation>
    <scope>NUCLEOTIDE SEQUENCE</scope>
    <source>
        <strain evidence="11">MQZ15Z-1</strain>
    </source>
</reference>
<dbReference type="PANTHER" id="PTHR45633">
    <property type="entry name" value="60 KDA HEAT SHOCK PROTEIN, MITOCHONDRIAL"/>
    <property type="match status" value="1"/>
</dbReference>
<organism evidence="11 12">
    <name type="scientific">Ancylobacter mangrovi</name>
    <dbReference type="NCBI Taxonomy" id="2972472"/>
    <lineage>
        <taxon>Bacteria</taxon>
        <taxon>Pseudomonadati</taxon>
        <taxon>Pseudomonadota</taxon>
        <taxon>Alphaproteobacteria</taxon>
        <taxon>Hyphomicrobiales</taxon>
        <taxon>Xanthobacteraceae</taxon>
        <taxon>Ancylobacter</taxon>
    </lineage>
</organism>
<dbReference type="GO" id="GO:0005737">
    <property type="term" value="C:cytoplasm"/>
    <property type="evidence" value="ECO:0007669"/>
    <property type="project" value="UniProtKB-SubCell"/>
</dbReference>
<keyword evidence="3 7" id="KW-0547">Nucleotide-binding</keyword>
<evidence type="ECO:0000313" key="12">
    <source>
        <dbReference type="Proteomes" id="UP001151088"/>
    </source>
</evidence>
<keyword evidence="6 7" id="KW-0413">Isomerase</keyword>
<dbReference type="NCBIfam" id="NF009488">
    <property type="entry name" value="PRK12850.1"/>
    <property type="match status" value="1"/>
</dbReference>
<evidence type="ECO:0000256" key="3">
    <source>
        <dbReference type="ARBA" id="ARBA00022741"/>
    </source>
</evidence>
<accession>A0A9X2PBC3</accession>
<evidence type="ECO:0000256" key="10">
    <source>
        <dbReference type="SAM" id="Coils"/>
    </source>
</evidence>
<keyword evidence="4 7" id="KW-0067">ATP-binding</keyword>
<feature type="binding site" evidence="7">
    <location>
        <begin position="87"/>
        <end position="91"/>
    </location>
    <ligand>
        <name>ATP</name>
        <dbReference type="ChEBI" id="CHEBI:30616"/>
    </ligand>
</feature>
<evidence type="ECO:0000256" key="5">
    <source>
        <dbReference type="ARBA" id="ARBA00023186"/>
    </source>
</evidence>
<dbReference type="InterPro" id="IPR027410">
    <property type="entry name" value="TCP-1-like_intermed_sf"/>
</dbReference>
<dbReference type="CDD" id="cd03344">
    <property type="entry name" value="GroEL"/>
    <property type="match status" value="1"/>
</dbReference>
<dbReference type="SUPFAM" id="SSF54849">
    <property type="entry name" value="GroEL-intermediate domain like"/>
    <property type="match status" value="1"/>
</dbReference>
<comment type="caution">
    <text evidence="11">The sequence shown here is derived from an EMBL/GenBank/DDBJ whole genome shotgun (WGS) entry which is preliminary data.</text>
</comment>